<evidence type="ECO:0000256" key="6">
    <source>
        <dbReference type="ARBA" id="ARBA00022490"/>
    </source>
</evidence>
<evidence type="ECO:0000256" key="11">
    <source>
        <dbReference type="PIRNR" id="PIRNR001365"/>
    </source>
</evidence>
<keyword evidence="9" id="KW-0119">Carbohydrate metabolism</keyword>
<comment type="similarity">
    <text evidence="3">Belongs to the DapA family. NanA subfamily.</text>
</comment>
<dbReference type="InterPro" id="IPR020624">
    <property type="entry name" value="Schiff_base-form_aldolases_CS"/>
</dbReference>
<dbReference type="PIRSF" id="PIRSF001365">
    <property type="entry name" value="DHDPS"/>
    <property type="match status" value="1"/>
</dbReference>
<feature type="binding site" evidence="13">
    <location>
        <position position="243"/>
    </location>
    <ligand>
        <name>pyruvate</name>
        <dbReference type="ChEBI" id="CHEBI:15361"/>
    </ligand>
</feature>
<dbReference type="EMBL" id="JABFTP020000185">
    <property type="protein sequence ID" value="KAL3287915.1"/>
    <property type="molecule type" value="Genomic_DNA"/>
</dbReference>
<gene>
    <name evidence="15" type="ORF">HHI36_002371</name>
</gene>
<evidence type="ECO:0000256" key="7">
    <source>
        <dbReference type="ARBA" id="ARBA00023239"/>
    </source>
</evidence>
<evidence type="ECO:0000313" key="16">
    <source>
        <dbReference type="Proteomes" id="UP001516400"/>
    </source>
</evidence>
<evidence type="ECO:0000256" key="13">
    <source>
        <dbReference type="PIRSR" id="PIRSR001365-2"/>
    </source>
</evidence>
<keyword evidence="14" id="KW-1133">Transmembrane helix</keyword>
<keyword evidence="6" id="KW-0963">Cytoplasm</keyword>
<evidence type="ECO:0000256" key="10">
    <source>
        <dbReference type="ARBA" id="ARBA00044906"/>
    </source>
</evidence>
<keyword evidence="14" id="KW-0812">Transmembrane</keyword>
<dbReference type="PROSITE" id="PS00665">
    <property type="entry name" value="DHDPS_1"/>
    <property type="match status" value="1"/>
</dbReference>
<dbReference type="SMART" id="SM01130">
    <property type="entry name" value="DHDPS"/>
    <property type="match status" value="1"/>
</dbReference>
<dbReference type="InterPro" id="IPR013785">
    <property type="entry name" value="Aldolase_TIM"/>
</dbReference>
<evidence type="ECO:0000313" key="15">
    <source>
        <dbReference type="EMBL" id="KAL3287915.1"/>
    </source>
</evidence>
<name>A0ABD2PBR3_9CUCU</name>
<accession>A0ABD2PBR3</accession>
<comment type="subcellular location">
    <subcellularLocation>
        <location evidence="1">Cytoplasm</location>
    </subcellularLocation>
</comment>
<keyword evidence="14" id="KW-0472">Membrane</keyword>
<evidence type="ECO:0000256" key="8">
    <source>
        <dbReference type="ARBA" id="ARBA00023270"/>
    </source>
</evidence>
<keyword evidence="7 11" id="KW-0456">Lyase</keyword>
<dbReference type="AlphaFoldDB" id="A0ABD2PBR3"/>
<evidence type="ECO:0000256" key="3">
    <source>
        <dbReference type="ARBA" id="ARBA00006324"/>
    </source>
</evidence>
<dbReference type="GO" id="GO:0008747">
    <property type="term" value="F:N-acetylneuraminate lyase activity"/>
    <property type="evidence" value="ECO:0007669"/>
    <property type="project" value="UniProtKB-EC"/>
</dbReference>
<dbReference type="PANTHER" id="PTHR12128:SF21">
    <property type="entry name" value="N-ACETYLNEURAMINATE LYASE"/>
    <property type="match status" value="1"/>
</dbReference>
<feature type="active site" description="Proton donor/acceptor" evidence="12">
    <location>
        <position position="171"/>
    </location>
</feature>
<comment type="pathway">
    <text evidence="2">Amino-sugar metabolism; N-acetylneuraminate degradation.</text>
</comment>
<dbReference type="Proteomes" id="UP001516400">
    <property type="component" value="Unassembled WGS sequence"/>
</dbReference>
<comment type="catalytic activity">
    <reaction evidence="10">
        <text>aceneuramate = aldehydo-N-acetyl-D-mannosamine + pyruvate</text>
        <dbReference type="Rhea" id="RHEA:23296"/>
        <dbReference type="ChEBI" id="CHEBI:15361"/>
        <dbReference type="ChEBI" id="CHEBI:17122"/>
        <dbReference type="ChEBI" id="CHEBI:173083"/>
        <dbReference type="EC" id="4.1.3.3"/>
    </reaction>
</comment>
<reference evidence="15 16" key="1">
    <citation type="journal article" date="2021" name="BMC Biol.">
        <title>Horizontally acquired antibacterial genes associated with adaptive radiation of ladybird beetles.</title>
        <authorList>
            <person name="Li H.S."/>
            <person name="Tang X.F."/>
            <person name="Huang Y.H."/>
            <person name="Xu Z.Y."/>
            <person name="Chen M.L."/>
            <person name="Du X.Y."/>
            <person name="Qiu B.Y."/>
            <person name="Chen P.T."/>
            <person name="Zhang W."/>
            <person name="Slipinski A."/>
            <person name="Escalona H.E."/>
            <person name="Waterhouse R.M."/>
            <person name="Zwick A."/>
            <person name="Pang H."/>
        </authorList>
    </citation>
    <scope>NUCLEOTIDE SEQUENCE [LARGE SCALE GENOMIC DNA]</scope>
    <source>
        <strain evidence="15">SYSU2018</strain>
    </source>
</reference>
<feature type="binding site" evidence="13">
    <location>
        <position position="80"/>
    </location>
    <ligand>
        <name>pyruvate</name>
        <dbReference type="ChEBI" id="CHEBI:15361"/>
    </ligand>
</feature>
<evidence type="ECO:0000256" key="12">
    <source>
        <dbReference type="PIRSR" id="PIRSR001365-1"/>
    </source>
</evidence>
<dbReference type="Gene3D" id="3.20.20.70">
    <property type="entry name" value="Aldolase class I"/>
    <property type="match status" value="1"/>
</dbReference>
<protein>
    <recommendedName>
        <fullName evidence="5">N-acetylneuraminate lyase</fullName>
        <ecNumber evidence="5">4.1.3.3</ecNumber>
    </recommendedName>
</protein>
<keyword evidence="16" id="KW-1185">Reference proteome</keyword>
<dbReference type="PRINTS" id="PR00146">
    <property type="entry name" value="DHPICSNTHASE"/>
</dbReference>
<dbReference type="Pfam" id="PF00701">
    <property type="entry name" value="DHDPS"/>
    <property type="match status" value="1"/>
</dbReference>
<evidence type="ECO:0000256" key="2">
    <source>
        <dbReference type="ARBA" id="ARBA00004878"/>
    </source>
</evidence>
<evidence type="ECO:0000256" key="1">
    <source>
        <dbReference type="ARBA" id="ARBA00004496"/>
    </source>
</evidence>
<sequence>MLLDLYGKYRHKLCCIVYGIYVYIGIYNFCYKMNFHFRGLIAPVFTPFKKNMEINLDIIDNYSQFLLRSGIKGVLVNGTTGEGPSLSKEERKIVAEKWKVSVSSTNQHLMVQVGGAPLPDVIDLAKHAEQIGVDSLLCLPELYFKPKSIEELIHYLKVIGSSAPNTPLLYYHIPSFSNVHLNMKHLMKAIVDVVPTFCGIKFTSTCLDEGHSAHQVYDGNYPVFLGADNVLAGAFTLGFDSAIATTLNILPQLSIDILNAINISDLKKARDRQEKLNTIIEIITQNGDWVPTMKCAMNLLTPINVGEVRNPLSNLEQNHVEEMQKKLVLLDV</sequence>
<evidence type="ECO:0000256" key="14">
    <source>
        <dbReference type="SAM" id="Phobius"/>
    </source>
</evidence>
<feature type="transmembrane region" description="Helical" evidence="14">
    <location>
        <begin position="12"/>
        <end position="29"/>
    </location>
</feature>
<organism evidence="15 16">
    <name type="scientific">Cryptolaemus montrouzieri</name>
    <dbReference type="NCBI Taxonomy" id="559131"/>
    <lineage>
        <taxon>Eukaryota</taxon>
        <taxon>Metazoa</taxon>
        <taxon>Ecdysozoa</taxon>
        <taxon>Arthropoda</taxon>
        <taxon>Hexapoda</taxon>
        <taxon>Insecta</taxon>
        <taxon>Pterygota</taxon>
        <taxon>Neoptera</taxon>
        <taxon>Endopterygota</taxon>
        <taxon>Coleoptera</taxon>
        <taxon>Polyphaga</taxon>
        <taxon>Cucujiformia</taxon>
        <taxon>Coccinelloidea</taxon>
        <taxon>Coccinellidae</taxon>
        <taxon>Scymninae</taxon>
        <taxon>Scymnini</taxon>
        <taxon>Cryptolaemus</taxon>
    </lineage>
</organism>
<comment type="subunit">
    <text evidence="4">Homotetramer.</text>
</comment>
<dbReference type="GO" id="GO:0005737">
    <property type="term" value="C:cytoplasm"/>
    <property type="evidence" value="ECO:0007669"/>
    <property type="project" value="UniProtKB-SubCell"/>
</dbReference>
<dbReference type="InterPro" id="IPR002220">
    <property type="entry name" value="DapA-like"/>
</dbReference>
<evidence type="ECO:0000256" key="5">
    <source>
        <dbReference type="ARBA" id="ARBA00012911"/>
    </source>
</evidence>
<evidence type="ECO:0000256" key="4">
    <source>
        <dbReference type="ARBA" id="ARBA00011881"/>
    </source>
</evidence>
<feature type="active site" description="Schiff-base intermediate with substrate" evidence="12">
    <location>
        <position position="201"/>
    </location>
</feature>
<dbReference type="EC" id="4.1.3.3" evidence="5"/>
<evidence type="ECO:0000256" key="9">
    <source>
        <dbReference type="ARBA" id="ARBA00023277"/>
    </source>
</evidence>
<comment type="caution">
    <text evidence="15">The sequence shown here is derived from an EMBL/GenBank/DDBJ whole genome shotgun (WGS) entry which is preliminary data.</text>
</comment>
<keyword evidence="8" id="KW-0704">Schiff base</keyword>
<dbReference type="PANTHER" id="PTHR12128">
    <property type="entry name" value="DIHYDRODIPICOLINATE SYNTHASE"/>
    <property type="match status" value="1"/>
</dbReference>
<dbReference type="SUPFAM" id="SSF51569">
    <property type="entry name" value="Aldolase"/>
    <property type="match status" value="1"/>
</dbReference>
<proteinExistence type="inferred from homology"/>